<evidence type="ECO:0000313" key="1">
    <source>
        <dbReference type="EMBL" id="GFS66604.1"/>
    </source>
</evidence>
<dbReference type="AlphaFoldDB" id="A0A8X6MKL1"/>
<proteinExistence type="predicted"/>
<sequence length="552" mass="61236">ENEIDISRNSHVRNDAILERGANFKGNNDNGMTSHHSISIEAENANEDEIKDIFDSFGLGKLTEFEQEGELIYNGKNNKNFGHEIDISRNSHVRNDAILESGTNFEENNGNGMTSHLSISIEAENANEDEIKDIFDSFGLGRLTEFGHEDEFVDNYDQSGKIGYRKKIVSKYDTSIGNSDELGFNLNYRRNSGIRNDATLESGADFLGNTDHGRLSHHSYSVEGHENGDGLDSVVLKKHVKYEYEGELDDISQSGGENFVSRDKAHIGQSNDIGFNLDSKDSRVRNSATLGSGADFEGNTGHEITFHHRYSAETQNDDGNGGDLSDSYVYEKHVKYGFEGEPGDIGPSYEESRDIPHIGLSDDLGVNLDISRNSHFRNDATLESGADFERNTGHVKTFDPSYSAQTQNGDGHEGGSISRSISLVKIVNFGGESELGSTGLTDTNSHGERFGLGHRTHLMQSADHRDDFGNDNHLGLEDDSSKGLSNRGIFRINNDSGNDVGPEMHVKFGRDINMDSGNKVVRKEYVKTKVSDLMYYYLMYGTRVTLKILRYS</sequence>
<accession>A0A8X6MKL1</accession>
<dbReference type="OrthoDB" id="10571115at2759"/>
<dbReference type="Proteomes" id="UP000886998">
    <property type="component" value="Unassembled WGS sequence"/>
</dbReference>
<protein>
    <submittedName>
        <fullName evidence="1">Spidroin 3B variant 1</fullName>
    </submittedName>
</protein>
<dbReference type="EMBL" id="BMAV01028247">
    <property type="protein sequence ID" value="GFS66604.1"/>
    <property type="molecule type" value="Genomic_DNA"/>
</dbReference>
<comment type="caution">
    <text evidence="1">The sequence shown here is derived from an EMBL/GenBank/DDBJ whole genome shotgun (WGS) entry which is preliminary data.</text>
</comment>
<evidence type="ECO:0000313" key="2">
    <source>
        <dbReference type="Proteomes" id="UP000886998"/>
    </source>
</evidence>
<name>A0A8X6MKL1_9ARAC</name>
<feature type="non-terminal residue" evidence="1">
    <location>
        <position position="1"/>
    </location>
</feature>
<organism evidence="1 2">
    <name type="scientific">Trichonephila inaurata madagascariensis</name>
    <dbReference type="NCBI Taxonomy" id="2747483"/>
    <lineage>
        <taxon>Eukaryota</taxon>
        <taxon>Metazoa</taxon>
        <taxon>Ecdysozoa</taxon>
        <taxon>Arthropoda</taxon>
        <taxon>Chelicerata</taxon>
        <taxon>Arachnida</taxon>
        <taxon>Araneae</taxon>
        <taxon>Araneomorphae</taxon>
        <taxon>Entelegynae</taxon>
        <taxon>Araneoidea</taxon>
        <taxon>Nephilidae</taxon>
        <taxon>Trichonephila</taxon>
        <taxon>Trichonephila inaurata</taxon>
    </lineage>
</organism>
<reference evidence="1" key="1">
    <citation type="submission" date="2020-08" db="EMBL/GenBank/DDBJ databases">
        <title>Multicomponent nature underlies the extraordinary mechanical properties of spider dragline silk.</title>
        <authorList>
            <person name="Kono N."/>
            <person name="Nakamura H."/>
            <person name="Mori M."/>
            <person name="Yoshida Y."/>
            <person name="Ohtoshi R."/>
            <person name="Malay A.D."/>
            <person name="Moran D.A.P."/>
            <person name="Tomita M."/>
            <person name="Numata K."/>
            <person name="Arakawa K."/>
        </authorList>
    </citation>
    <scope>NUCLEOTIDE SEQUENCE</scope>
</reference>
<gene>
    <name evidence="1" type="primary">Spidroin3B1</name>
    <name evidence="1" type="ORF">TNIN_600131</name>
</gene>
<keyword evidence="2" id="KW-1185">Reference proteome</keyword>